<gene>
    <name evidence="2" type="ORF">IQ241_22520</name>
</gene>
<name>A0A8J7DPP1_9CYAN</name>
<proteinExistence type="predicted"/>
<keyword evidence="3" id="KW-1185">Reference proteome</keyword>
<comment type="caution">
    <text evidence="2">The sequence shown here is derived from an EMBL/GenBank/DDBJ whole genome shotgun (WGS) entry which is preliminary data.</text>
</comment>
<dbReference type="Proteomes" id="UP000636505">
    <property type="component" value="Unassembled WGS sequence"/>
</dbReference>
<evidence type="ECO:0000256" key="1">
    <source>
        <dbReference type="SAM" id="MobiDB-lite"/>
    </source>
</evidence>
<accession>A0A8J7DPP1</accession>
<feature type="compositionally biased region" description="Polar residues" evidence="1">
    <location>
        <begin position="63"/>
        <end position="76"/>
    </location>
</feature>
<sequence length="104" mass="11259">MNAIASQRLTESENPSLLLRITKLAAKLGLSLEVLQQTAFRLIFVGLAEEVPLTAIAPVPESVSDNSGPDQQTQPARMSEGFLEKLSHFLSHTKVAAESKSNSR</sequence>
<dbReference type="EMBL" id="JADEXG010000079">
    <property type="protein sequence ID" value="MBE9080030.1"/>
    <property type="molecule type" value="Genomic_DNA"/>
</dbReference>
<organism evidence="2 3">
    <name type="scientific">Vasconcelosia minhoensis LEGE 07310</name>
    <dbReference type="NCBI Taxonomy" id="915328"/>
    <lineage>
        <taxon>Bacteria</taxon>
        <taxon>Bacillati</taxon>
        <taxon>Cyanobacteriota</taxon>
        <taxon>Cyanophyceae</taxon>
        <taxon>Nodosilineales</taxon>
        <taxon>Cymatolegaceae</taxon>
        <taxon>Vasconcelosia</taxon>
        <taxon>Vasconcelosia minhoensis</taxon>
    </lineage>
</organism>
<feature type="region of interest" description="Disordered" evidence="1">
    <location>
        <begin position="59"/>
        <end position="78"/>
    </location>
</feature>
<dbReference type="RefSeq" id="WP_193911579.1">
    <property type="nucleotide sequence ID" value="NZ_JADEXG010000079.1"/>
</dbReference>
<protein>
    <submittedName>
        <fullName evidence="2">Uncharacterized protein</fullName>
    </submittedName>
</protein>
<reference evidence="2" key="1">
    <citation type="submission" date="2020-10" db="EMBL/GenBank/DDBJ databases">
        <authorList>
            <person name="Castelo-Branco R."/>
            <person name="Eusebio N."/>
            <person name="Adriana R."/>
            <person name="Vieira A."/>
            <person name="Brugerolle De Fraissinette N."/>
            <person name="Rezende De Castro R."/>
            <person name="Schneider M.P."/>
            <person name="Vasconcelos V."/>
            <person name="Leao P.N."/>
        </authorList>
    </citation>
    <scope>NUCLEOTIDE SEQUENCE</scope>
    <source>
        <strain evidence="2">LEGE 07310</strain>
    </source>
</reference>
<evidence type="ECO:0000313" key="2">
    <source>
        <dbReference type="EMBL" id="MBE9080030.1"/>
    </source>
</evidence>
<evidence type="ECO:0000313" key="3">
    <source>
        <dbReference type="Proteomes" id="UP000636505"/>
    </source>
</evidence>
<dbReference type="AlphaFoldDB" id="A0A8J7DPP1"/>